<sequence length="37" mass="4221">MSFETLKTKVLTEAGRMYRMLRCCHMGDMVTATTHLG</sequence>
<protein>
    <submittedName>
        <fullName evidence="1">Uncharacterized protein</fullName>
    </submittedName>
</protein>
<reference evidence="1 2" key="1">
    <citation type="submission" date="2024-06" db="EMBL/GenBank/DDBJ databases">
        <title>Genomic Encyclopedia of Type Strains, Phase IV (KMG-IV): sequencing the most valuable type-strain genomes for metagenomic binning, comparative biology and taxonomic classification.</title>
        <authorList>
            <person name="Goeker M."/>
        </authorList>
    </citation>
    <scope>NUCLEOTIDE SEQUENCE [LARGE SCALE GENOMIC DNA]</scope>
    <source>
        <strain evidence="1 2">DSM 28102</strain>
    </source>
</reference>
<organism evidence="1 2">
    <name type="scientific">Martelella mangrovi</name>
    <dbReference type="NCBI Taxonomy" id="1397477"/>
    <lineage>
        <taxon>Bacteria</taxon>
        <taxon>Pseudomonadati</taxon>
        <taxon>Pseudomonadota</taxon>
        <taxon>Alphaproteobacteria</taxon>
        <taxon>Hyphomicrobiales</taxon>
        <taxon>Aurantimonadaceae</taxon>
        <taxon>Martelella</taxon>
    </lineage>
</organism>
<gene>
    <name evidence="1" type="ORF">ABID12_002189</name>
</gene>
<evidence type="ECO:0000313" key="1">
    <source>
        <dbReference type="EMBL" id="MET3600244.1"/>
    </source>
</evidence>
<accession>A0ABV2IBE9</accession>
<proteinExistence type="predicted"/>
<evidence type="ECO:0000313" key="2">
    <source>
        <dbReference type="Proteomes" id="UP001549164"/>
    </source>
</evidence>
<comment type="caution">
    <text evidence="1">The sequence shown here is derived from an EMBL/GenBank/DDBJ whole genome shotgun (WGS) entry which is preliminary data.</text>
</comment>
<keyword evidence="2" id="KW-1185">Reference proteome</keyword>
<name>A0ABV2IBE9_9HYPH</name>
<dbReference type="Proteomes" id="UP001549164">
    <property type="component" value="Unassembled WGS sequence"/>
</dbReference>
<dbReference type="EMBL" id="JBEPLY010000006">
    <property type="protein sequence ID" value="MET3600244.1"/>
    <property type="molecule type" value="Genomic_DNA"/>
</dbReference>